<evidence type="ECO:0000313" key="4">
    <source>
        <dbReference type="Proteomes" id="UP000735302"/>
    </source>
</evidence>
<organism evidence="3 4">
    <name type="scientific">Plakobranchus ocellatus</name>
    <dbReference type="NCBI Taxonomy" id="259542"/>
    <lineage>
        <taxon>Eukaryota</taxon>
        <taxon>Metazoa</taxon>
        <taxon>Spiralia</taxon>
        <taxon>Lophotrochozoa</taxon>
        <taxon>Mollusca</taxon>
        <taxon>Gastropoda</taxon>
        <taxon>Heterobranchia</taxon>
        <taxon>Euthyneura</taxon>
        <taxon>Panpulmonata</taxon>
        <taxon>Sacoglossa</taxon>
        <taxon>Placobranchoidea</taxon>
        <taxon>Plakobranchidae</taxon>
        <taxon>Plakobranchus</taxon>
    </lineage>
</organism>
<comment type="caution">
    <text evidence="3">The sequence shown here is derived from an EMBL/GenBank/DDBJ whole genome shotgun (WGS) entry which is preliminary data.</text>
</comment>
<evidence type="ECO:0000256" key="2">
    <source>
        <dbReference type="SAM" id="Phobius"/>
    </source>
</evidence>
<keyword evidence="4" id="KW-1185">Reference proteome</keyword>
<keyword evidence="2" id="KW-1133">Transmembrane helix</keyword>
<keyword evidence="2" id="KW-0812">Transmembrane</keyword>
<dbReference type="AlphaFoldDB" id="A0AAV4A326"/>
<dbReference type="PROSITE" id="PS51257">
    <property type="entry name" value="PROKAR_LIPOPROTEIN"/>
    <property type="match status" value="1"/>
</dbReference>
<dbReference type="GO" id="GO:0005044">
    <property type="term" value="F:scavenger receptor activity"/>
    <property type="evidence" value="ECO:0007669"/>
    <property type="project" value="InterPro"/>
</dbReference>
<proteinExistence type="predicted"/>
<dbReference type="EMBL" id="BLXT01003614">
    <property type="protein sequence ID" value="GFO02601.1"/>
    <property type="molecule type" value="Genomic_DNA"/>
</dbReference>
<dbReference type="Gene3D" id="2.170.300.10">
    <property type="entry name" value="Tie2 ligand-binding domain superfamily"/>
    <property type="match status" value="2"/>
</dbReference>
<sequence length="422" mass="45059">MCTSVIKRDFTVVIPFSFIFICVISSTACFAVCSRNTFGNQCEYQCHCANGDVCDPVLGICPGPCDSGFFGPACQYYASTFKPIKRIGPGLAWLFDNDDKTCNDGRTDTITVLLDTPHPITWIRVVANDSIQPDHFQLAFQNTSRREMRWPCPNPQTSRIDGKTMDILCKTPVAIRFLTVSGLGVLSLCSLHISAGRNVALNQATSQNSDYLNQHSKNAVDGRLDDSDDPKSQESTCSVTVPTACDDGTYGPGCSQSCYVHCAGDTNTCHHITGECHLGCDPGFYGLACQNACDGGTYGPGCSQPCNEHCAGDNNTCDHISGECHQGCDPGFHGLACQNACDDGTYGPGCSQPCNVHCAGDTNICDHISGECLLGCDPRFYGLACQNESISRSSEQKVAIIGGSCAGIIVVIIIINIVSVIL</sequence>
<gene>
    <name evidence="3" type="ORF">PoB_002910600</name>
</gene>
<feature type="non-terminal residue" evidence="3">
    <location>
        <position position="422"/>
    </location>
</feature>
<evidence type="ECO:0000256" key="1">
    <source>
        <dbReference type="ARBA" id="ARBA00022536"/>
    </source>
</evidence>
<name>A0AAV4A326_9GAST</name>
<dbReference type="PANTHER" id="PTHR24043:SF8">
    <property type="entry name" value="EGF-LIKE DOMAIN-CONTAINING PROTEIN"/>
    <property type="match status" value="1"/>
</dbReference>
<feature type="transmembrane region" description="Helical" evidence="2">
    <location>
        <begin position="12"/>
        <end position="33"/>
    </location>
</feature>
<keyword evidence="2" id="KW-0472">Membrane</keyword>
<dbReference type="InterPro" id="IPR042635">
    <property type="entry name" value="MEGF10/SREC1/2-like"/>
</dbReference>
<dbReference type="Proteomes" id="UP000735302">
    <property type="component" value="Unassembled WGS sequence"/>
</dbReference>
<keyword evidence="1" id="KW-0245">EGF-like domain</keyword>
<evidence type="ECO:0000313" key="3">
    <source>
        <dbReference type="EMBL" id="GFO02601.1"/>
    </source>
</evidence>
<feature type="transmembrane region" description="Helical" evidence="2">
    <location>
        <begin position="398"/>
        <end position="421"/>
    </location>
</feature>
<protein>
    <submittedName>
        <fullName evidence="3">Multiple epidermal growth factor-like domains 10</fullName>
    </submittedName>
</protein>
<dbReference type="PANTHER" id="PTHR24043">
    <property type="entry name" value="SCAVENGER RECEPTOR CLASS F"/>
    <property type="match status" value="1"/>
</dbReference>
<reference evidence="3 4" key="1">
    <citation type="journal article" date="2021" name="Elife">
        <title>Chloroplast acquisition without the gene transfer in kleptoplastic sea slugs, Plakobranchus ocellatus.</title>
        <authorList>
            <person name="Maeda T."/>
            <person name="Takahashi S."/>
            <person name="Yoshida T."/>
            <person name="Shimamura S."/>
            <person name="Takaki Y."/>
            <person name="Nagai Y."/>
            <person name="Toyoda A."/>
            <person name="Suzuki Y."/>
            <person name="Arimoto A."/>
            <person name="Ishii H."/>
            <person name="Satoh N."/>
            <person name="Nishiyama T."/>
            <person name="Hasebe M."/>
            <person name="Maruyama T."/>
            <person name="Minagawa J."/>
            <person name="Obokata J."/>
            <person name="Shigenobu S."/>
        </authorList>
    </citation>
    <scope>NUCLEOTIDE SEQUENCE [LARGE SCALE GENOMIC DNA]</scope>
</reference>
<accession>A0AAV4A326</accession>